<reference evidence="1" key="1">
    <citation type="submission" date="2014-09" db="EMBL/GenBank/DDBJ databases">
        <authorList>
            <person name="Magalhaes I.L.F."/>
            <person name="Oliveira U."/>
            <person name="Santos F.R."/>
            <person name="Vidigal T.H.D.A."/>
            <person name="Brescovit A.D."/>
            <person name="Santos A.J."/>
        </authorList>
    </citation>
    <scope>NUCLEOTIDE SEQUENCE</scope>
    <source>
        <tissue evidence="1">Shoot tissue taken approximately 20 cm above the soil surface</tissue>
    </source>
</reference>
<organism evidence="1">
    <name type="scientific">Arundo donax</name>
    <name type="common">Giant reed</name>
    <name type="synonym">Donax arundinaceus</name>
    <dbReference type="NCBI Taxonomy" id="35708"/>
    <lineage>
        <taxon>Eukaryota</taxon>
        <taxon>Viridiplantae</taxon>
        <taxon>Streptophyta</taxon>
        <taxon>Embryophyta</taxon>
        <taxon>Tracheophyta</taxon>
        <taxon>Spermatophyta</taxon>
        <taxon>Magnoliopsida</taxon>
        <taxon>Liliopsida</taxon>
        <taxon>Poales</taxon>
        <taxon>Poaceae</taxon>
        <taxon>PACMAD clade</taxon>
        <taxon>Arundinoideae</taxon>
        <taxon>Arundineae</taxon>
        <taxon>Arundo</taxon>
    </lineage>
</organism>
<reference evidence="1" key="2">
    <citation type="journal article" date="2015" name="Data Brief">
        <title>Shoot transcriptome of the giant reed, Arundo donax.</title>
        <authorList>
            <person name="Barrero R.A."/>
            <person name="Guerrero F.D."/>
            <person name="Moolhuijzen P."/>
            <person name="Goolsby J.A."/>
            <person name="Tidwell J."/>
            <person name="Bellgard S.E."/>
            <person name="Bellgard M.I."/>
        </authorList>
    </citation>
    <scope>NUCLEOTIDE SEQUENCE</scope>
    <source>
        <tissue evidence="1">Shoot tissue taken approximately 20 cm above the soil surface</tissue>
    </source>
</reference>
<evidence type="ECO:0000313" key="1">
    <source>
        <dbReference type="EMBL" id="JAD84351.1"/>
    </source>
</evidence>
<dbReference type="AlphaFoldDB" id="A0A0A9D951"/>
<accession>A0A0A9D951</accession>
<proteinExistence type="predicted"/>
<dbReference type="EMBL" id="GBRH01213544">
    <property type="protein sequence ID" value="JAD84351.1"/>
    <property type="molecule type" value="Transcribed_RNA"/>
</dbReference>
<name>A0A0A9D951_ARUDO</name>
<protein>
    <submittedName>
        <fullName evidence="1">Uncharacterized protein</fullName>
    </submittedName>
</protein>
<sequence>MVKGKLGILRVIILLFLHDMVIRKQLGKSLIVCFLGVDLVPFDISFGLSP</sequence>